<evidence type="ECO:0000313" key="2">
    <source>
        <dbReference type="Proteomes" id="UP000028007"/>
    </source>
</evidence>
<dbReference type="Proteomes" id="UP000028007">
    <property type="component" value="Unassembled WGS sequence"/>
</dbReference>
<accession>A0A081PHC3</accession>
<keyword evidence="2" id="KW-1185">Reference proteome</keyword>
<name>A0A081PHC3_9SPHI</name>
<dbReference type="EMBL" id="JNFF01000050">
    <property type="protein sequence ID" value="KEQ30096.1"/>
    <property type="molecule type" value="Genomic_DNA"/>
</dbReference>
<protein>
    <recommendedName>
        <fullName evidence="3">SIR2-like domain-containing protein</fullName>
    </recommendedName>
</protein>
<gene>
    <name evidence="1" type="ORF">N180_16605</name>
</gene>
<reference evidence="1 2" key="1">
    <citation type="journal article" date="1992" name="Int. J. Syst. Bacteriol.">
        <title>Sphingobacterium antarcticus sp. nov. a Psychrotrophic Bacterium from the Soils of Schirmacher Oasis, Antarctica.</title>
        <authorList>
            <person name="Shivaji S."/>
            <person name="Ray M.K."/>
            <person name="Rao N.S."/>
            <person name="Saiserr L."/>
            <person name="Jagannadham M.V."/>
            <person name="Kumar G.S."/>
            <person name="Reddy G."/>
            <person name="Bhargava P.M."/>
        </authorList>
    </citation>
    <scope>NUCLEOTIDE SEQUENCE [LARGE SCALE GENOMIC DNA]</scope>
    <source>
        <strain evidence="1 2">4BY</strain>
    </source>
</reference>
<evidence type="ECO:0000313" key="1">
    <source>
        <dbReference type="EMBL" id="KEQ30096.1"/>
    </source>
</evidence>
<sequence>MNFDGYYIPGLSNQIITKYVKLTYLYEFEKSATIGTFPLKFYLMEKQPTNILILGNGFDLNFGLKTGYCDFVKSEQFLKLKNFGSELANYLHEQNDLNNWIDIENELTACSHNQLGNLEKEYDDVCAALMNYLEQIHYPKDQWPTARAYDLFEAYQNKEFLVIDFNYTPTSRLLLQHFGKSDQQIDDILIKIHGSTAARNIIFGVEDSAKIKRQHVFLKKSFNKNFSPRDFKKMFQGAESLAFFGHSLGITDFMYFKDFFSNATFSNKRKDLIIFHYGKQGYLDLHMQLDDMTNNRLSALKQSNTVTFIDSVLG</sequence>
<dbReference type="InterPro" id="IPR025935">
    <property type="entry name" value="AbiH"/>
</dbReference>
<comment type="caution">
    <text evidence="1">The sequence shown here is derived from an EMBL/GenBank/DDBJ whole genome shotgun (WGS) entry which is preliminary data.</text>
</comment>
<evidence type="ECO:0008006" key="3">
    <source>
        <dbReference type="Google" id="ProtNLM"/>
    </source>
</evidence>
<dbReference type="AlphaFoldDB" id="A0A081PHC3"/>
<proteinExistence type="predicted"/>
<dbReference type="Pfam" id="PF14253">
    <property type="entry name" value="AbiH"/>
    <property type="match status" value="2"/>
</dbReference>
<organism evidence="1 2">
    <name type="scientific">Pedobacter antarcticus 4BY</name>
    <dbReference type="NCBI Taxonomy" id="1358423"/>
    <lineage>
        <taxon>Bacteria</taxon>
        <taxon>Pseudomonadati</taxon>
        <taxon>Bacteroidota</taxon>
        <taxon>Sphingobacteriia</taxon>
        <taxon>Sphingobacteriales</taxon>
        <taxon>Sphingobacteriaceae</taxon>
        <taxon>Pedobacter</taxon>
    </lineage>
</organism>